<dbReference type="EC" id="1.17.4.1" evidence="2"/>
<dbReference type="GO" id="GO:0071897">
    <property type="term" value="P:DNA biosynthetic process"/>
    <property type="evidence" value="ECO:0007669"/>
    <property type="project" value="UniProtKB-KW"/>
</dbReference>
<dbReference type="AlphaFoldDB" id="F5YQC9"/>
<dbReference type="eggNOG" id="ENOG5032YE7">
    <property type="taxonomic scope" value="Bacteria"/>
</dbReference>
<dbReference type="NCBIfam" id="TIGR03905">
    <property type="entry name" value="TIGR03905_4_Cys"/>
    <property type="match status" value="1"/>
</dbReference>
<evidence type="ECO:0000256" key="3">
    <source>
        <dbReference type="ARBA" id="ARBA00022634"/>
    </source>
</evidence>
<evidence type="ECO:0000256" key="5">
    <source>
        <dbReference type="ARBA" id="ARBA00047754"/>
    </source>
</evidence>
<dbReference type="RefSeq" id="WP_015706617.1">
    <property type="nucleotide sequence ID" value="NC_015578.1"/>
</dbReference>
<dbReference type="STRING" id="545694.TREPR_3708"/>
<dbReference type="KEGG" id="tpi:TREPR_3708"/>
<keyword evidence="4" id="KW-0547">Nucleotide-binding</keyword>
<dbReference type="InterPro" id="IPR023806">
    <property type="entry name" value="CHP03905"/>
</dbReference>
<evidence type="ECO:0000256" key="4">
    <source>
        <dbReference type="ARBA" id="ARBA00022741"/>
    </source>
</evidence>
<comment type="catalytic activity">
    <reaction evidence="5">
        <text>a 2'-deoxyribonucleoside 5'-diphosphate + [thioredoxin]-disulfide + H2O = a ribonucleoside 5'-diphosphate + [thioredoxin]-dithiol</text>
        <dbReference type="Rhea" id="RHEA:23252"/>
        <dbReference type="Rhea" id="RHEA-COMP:10698"/>
        <dbReference type="Rhea" id="RHEA-COMP:10700"/>
        <dbReference type="ChEBI" id="CHEBI:15377"/>
        <dbReference type="ChEBI" id="CHEBI:29950"/>
        <dbReference type="ChEBI" id="CHEBI:50058"/>
        <dbReference type="ChEBI" id="CHEBI:57930"/>
        <dbReference type="ChEBI" id="CHEBI:73316"/>
        <dbReference type="EC" id="1.17.4.1"/>
    </reaction>
</comment>
<dbReference type="Pfam" id="PF12637">
    <property type="entry name" value="TSCPD"/>
    <property type="match status" value="1"/>
</dbReference>
<dbReference type="Proteomes" id="UP000009223">
    <property type="component" value="Chromosome"/>
</dbReference>
<reference evidence="7 8" key="2">
    <citation type="journal article" date="2011" name="ISME J.">
        <title>RNA-seq reveals cooperative metabolic interactions between two termite-gut spirochete species in co-culture.</title>
        <authorList>
            <person name="Rosenthal A.Z."/>
            <person name="Matson E.G."/>
            <person name="Eldar A."/>
            <person name="Leadbetter J.R."/>
        </authorList>
    </citation>
    <scope>NUCLEOTIDE SEQUENCE [LARGE SCALE GENOMIC DNA]</scope>
    <source>
        <strain evidence="8">ATCC BAA-887 / DSM 12427 / ZAS-2</strain>
    </source>
</reference>
<protein>
    <recommendedName>
        <fullName evidence="2">ribonucleoside-diphosphate reductase</fullName>
        <ecNumber evidence="2">1.17.4.1</ecNumber>
    </recommendedName>
</protein>
<dbReference type="GO" id="GO:0000166">
    <property type="term" value="F:nucleotide binding"/>
    <property type="evidence" value="ECO:0007669"/>
    <property type="project" value="UniProtKB-KW"/>
</dbReference>
<reference evidence="8" key="1">
    <citation type="submission" date="2009-12" db="EMBL/GenBank/DDBJ databases">
        <title>Complete sequence of Treponema primitia strain ZAS-2.</title>
        <authorList>
            <person name="Tetu S.G."/>
            <person name="Matson E."/>
            <person name="Ren Q."/>
            <person name="Seshadri R."/>
            <person name="Elbourne L."/>
            <person name="Hassan K.A."/>
            <person name="Durkin A."/>
            <person name="Radune D."/>
            <person name="Mohamoud Y."/>
            <person name="Shay R."/>
            <person name="Jin S."/>
            <person name="Zhang X."/>
            <person name="Lucey K."/>
            <person name="Ballor N.R."/>
            <person name="Ottesen E."/>
            <person name="Rosenthal R."/>
            <person name="Allen A."/>
            <person name="Leadbetter J.R."/>
            <person name="Paulsen I.T."/>
        </authorList>
    </citation>
    <scope>NUCLEOTIDE SEQUENCE [LARGE SCALE GENOMIC DNA]</scope>
    <source>
        <strain evidence="8">ATCC BAA-887 / DSM 12427 / ZAS-2</strain>
    </source>
</reference>
<comment type="similarity">
    <text evidence="1">Belongs to the ribonucleoside diphosphate reductase class-2 family.</text>
</comment>
<gene>
    <name evidence="7" type="ordered locus">TREPR_3708</name>
</gene>
<evidence type="ECO:0000259" key="6">
    <source>
        <dbReference type="Pfam" id="PF12637"/>
    </source>
</evidence>
<keyword evidence="3" id="KW-0237">DNA synthesis</keyword>
<dbReference type="GO" id="GO:0004748">
    <property type="term" value="F:ribonucleoside-diphosphate reductase activity, thioredoxin disulfide as acceptor"/>
    <property type="evidence" value="ECO:0007669"/>
    <property type="project" value="UniProtKB-EC"/>
</dbReference>
<sequence>MFEYKTQGTCSSKIHFDIKDDKVCDLSFDGGCDGNLKGISVLADGMDANELIKRLKGLRCGSKNTSCPDQLAHALELALKAAPAS</sequence>
<dbReference type="InterPro" id="IPR024434">
    <property type="entry name" value="TSCPD_dom"/>
</dbReference>
<dbReference type="HOGENOM" id="CLU_176133_0_0_12"/>
<evidence type="ECO:0000256" key="1">
    <source>
        <dbReference type="ARBA" id="ARBA00007405"/>
    </source>
</evidence>
<organism evidence="7 8">
    <name type="scientific">Treponema primitia (strain ATCC BAA-887 / DSM 12427 / ZAS-2)</name>
    <dbReference type="NCBI Taxonomy" id="545694"/>
    <lineage>
        <taxon>Bacteria</taxon>
        <taxon>Pseudomonadati</taxon>
        <taxon>Spirochaetota</taxon>
        <taxon>Spirochaetia</taxon>
        <taxon>Spirochaetales</taxon>
        <taxon>Treponemataceae</taxon>
        <taxon>Treponema</taxon>
    </lineage>
</organism>
<dbReference type="OrthoDB" id="9801525at2"/>
<evidence type="ECO:0000313" key="7">
    <source>
        <dbReference type="EMBL" id="AEF84221.1"/>
    </source>
</evidence>
<dbReference type="EMBL" id="CP001843">
    <property type="protein sequence ID" value="AEF84221.1"/>
    <property type="molecule type" value="Genomic_DNA"/>
</dbReference>
<name>F5YQC9_TREPZ</name>
<evidence type="ECO:0000256" key="2">
    <source>
        <dbReference type="ARBA" id="ARBA00012274"/>
    </source>
</evidence>
<feature type="domain" description="TSCPD" evidence="6">
    <location>
        <begin position="4"/>
        <end position="78"/>
    </location>
</feature>
<proteinExistence type="inferred from homology"/>
<keyword evidence="8" id="KW-1185">Reference proteome</keyword>
<accession>F5YQC9</accession>
<evidence type="ECO:0000313" key="8">
    <source>
        <dbReference type="Proteomes" id="UP000009223"/>
    </source>
</evidence>